<dbReference type="EMBL" id="CP003588">
    <property type="protein sequence ID" value="AFK67722.1"/>
    <property type="molecule type" value="Genomic_DNA"/>
</dbReference>
<gene>
    <name evidence="1" type="ORF">YSA_01742</name>
</gene>
<sequence length="47" mass="5139">MKFIWADLDGGGLTVALLGLGSNLRRRGRTQKFIAAVPIITLIDITR</sequence>
<dbReference type="AlphaFoldDB" id="I3UQF1"/>
<evidence type="ECO:0000313" key="2">
    <source>
        <dbReference type="Proteomes" id="UP000005268"/>
    </source>
</evidence>
<organism evidence="1 2">
    <name type="scientific">Pseudomonas putida ND6</name>
    <dbReference type="NCBI Taxonomy" id="231023"/>
    <lineage>
        <taxon>Bacteria</taxon>
        <taxon>Pseudomonadati</taxon>
        <taxon>Pseudomonadota</taxon>
        <taxon>Gammaproteobacteria</taxon>
        <taxon>Pseudomonadales</taxon>
        <taxon>Pseudomonadaceae</taxon>
        <taxon>Pseudomonas</taxon>
    </lineage>
</organism>
<dbReference type="HOGENOM" id="CLU_3172229_0_0_6"/>
<evidence type="ECO:0000313" key="1">
    <source>
        <dbReference type="EMBL" id="AFK67722.1"/>
    </source>
</evidence>
<accession>I3UQF1</accession>
<name>I3UQF1_PSEPU</name>
<dbReference type="KEGG" id="ppi:YSA_01742"/>
<dbReference type="Proteomes" id="UP000005268">
    <property type="component" value="Chromosome"/>
</dbReference>
<protein>
    <submittedName>
        <fullName evidence="1">Uncharacterized protein</fullName>
    </submittedName>
</protein>
<proteinExistence type="predicted"/>
<reference evidence="1 2" key="1">
    <citation type="journal article" date="2012" name="J. Bacteriol.">
        <title>Complete Genome Sequence of the Naphthalene-Degrading Pseudomonas putida Strain ND6.</title>
        <authorList>
            <person name="Li S."/>
            <person name="Zhao H."/>
            <person name="Li Y."/>
            <person name="Niu S."/>
            <person name="Cai B."/>
        </authorList>
    </citation>
    <scope>NUCLEOTIDE SEQUENCE [LARGE SCALE GENOMIC DNA]</scope>
    <source>
        <strain evidence="1 2">ND6</strain>
    </source>
</reference>